<comment type="PTM">
    <text evidence="8">Activated by phosphorylation.</text>
</comment>
<dbReference type="GO" id="GO:0004615">
    <property type="term" value="F:phosphomannomutase activity"/>
    <property type="evidence" value="ECO:0007669"/>
    <property type="project" value="TreeGrafter"/>
</dbReference>
<dbReference type="Pfam" id="PF02880">
    <property type="entry name" value="PGM_PMM_III"/>
    <property type="match status" value="1"/>
</dbReference>
<keyword evidence="3 8" id="KW-0479">Metal-binding</keyword>
<comment type="catalytic activity">
    <reaction evidence="8 10">
        <text>alpha-D-glucosamine 1-phosphate = D-glucosamine 6-phosphate</text>
        <dbReference type="Rhea" id="RHEA:23424"/>
        <dbReference type="ChEBI" id="CHEBI:58516"/>
        <dbReference type="ChEBI" id="CHEBI:58725"/>
        <dbReference type="EC" id="5.4.2.10"/>
    </reaction>
</comment>
<dbReference type="PANTHER" id="PTHR42946">
    <property type="entry name" value="PHOSPHOHEXOSE MUTASE"/>
    <property type="match status" value="1"/>
</dbReference>
<dbReference type="NCBIfam" id="NF008139">
    <property type="entry name" value="PRK10887.1"/>
    <property type="match status" value="1"/>
</dbReference>
<dbReference type="Gene3D" id="3.40.120.10">
    <property type="entry name" value="Alpha-D-Glucose-1,6-Bisphosphate, subunit A, domain 3"/>
    <property type="match status" value="3"/>
</dbReference>
<gene>
    <name evidence="8 15" type="primary">glmM</name>
    <name evidence="15" type="ORF">HHL15_06925</name>
</gene>
<keyword evidence="5 8" id="KW-0413">Isomerase</keyword>
<dbReference type="InterPro" id="IPR005841">
    <property type="entry name" value="Alpha-D-phosphohexomutase_SF"/>
</dbReference>
<evidence type="ECO:0000313" key="16">
    <source>
        <dbReference type="Proteomes" id="UP000580043"/>
    </source>
</evidence>
<evidence type="ECO:0000256" key="4">
    <source>
        <dbReference type="ARBA" id="ARBA00022842"/>
    </source>
</evidence>
<dbReference type="GO" id="GO:0009252">
    <property type="term" value="P:peptidoglycan biosynthetic process"/>
    <property type="evidence" value="ECO:0007669"/>
    <property type="project" value="TreeGrafter"/>
</dbReference>
<dbReference type="CDD" id="cd05802">
    <property type="entry name" value="GlmM"/>
    <property type="match status" value="1"/>
</dbReference>
<dbReference type="InterPro" id="IPR050060">
    <property type="entry name" value="Phosphoglucosamine_mutase"/>
</dbReference>
<feature type="active site" description="Phosphoserine intermediate" evidence="8">
    <location>
        <position position="107"/>
    </location>
</feature>
<dbReference type="InterPro" id="IPR006352">
    <property type="entry name" value="GlmM_bact"/>
</dbReference>
<organism evidence="15 16">
    <name type="scientific">Zoogloea dura</name>
    <dbReference type="NCBI Taxonomy" id="2728840"/>
    <lineage>
        <taxon>Bacteria</taxon>
        <taxon>Pseudomonadati</taxon>
        <taxon>Pseudomonadota</taxon>
        <taxon>Betaproteobacteria</taxon>
        <taxon>Rhodocyclales</taxon>
        <taxon>Zoogloeaceae</taxon>
        <taxon>Zoogloea</taxon>
    </lineage>
</organism>
<dbReference type="GO" id="GO:0000287">
    <property type="term" value="F:magnesium ion binding"/>
    <property type="evidence" value="ECO:0007669"/>
    <property type="project" value="UniProtKB-UniRule"/>
</dbReference>
<evidence type="ECO:0000259" key="14">
    <source>
        <dbReference type="Pfam" id="PF02880"/>
    </source>
</evidence>
<evidence type="ECO:0000256" key="7">
    <source>
        <dbReference type="ARBA" id="ARBA00068193"/>
    </source>
</evidence>
<dbReference type="InterPro" id="IPR016055">
    <property type="entry name" value="A-D-PHexomutase_a/b/a-I/II/III"/>
</dbReference>
<dbReference type="InterPro" id="IPR005846">
    <property type="entry name" value="A-D-PHexomutase_a/b/a-III"/>
</dbReference>
<dbReference type="SUPFAM" id="SSF55957">
    <property type="entry name" value="Phosphoglucomutase, C-terminal domain"/>
    <property type="match status" value="1"/>
</dbReference>
<evidence type="ECO:0000256" key="2">
    <source>
        <dbReference type="ARBA" id="ARBA00022553"/>
    </source>
</evidence>
<dbReference type="Pfam" id="PF02879">
    <property type="entry name" value="PGM_PMM_II"/>
    <property type="match status" value="1"/>
</dbReference>
<dbReference type="SUPFAM" id="SSF53738">
    <property type="entry name" value="Phosphoglucomutase, first 3 domains"/>
    <property type="match status" value="3"/>
</dbReference>
<dbReference type="RefSeq" id="WP_169145275.1">
    <property type="nucleotide sequence ID" value="NZ_JABBGA010000004.1"/>
</dbReference>
<evidence type="ECO:0000256" key="5">
    <source>
        <dbReference type="ARBA" id="ARBA00023235"/>
    </source>
</evidence>
<sequence length="451" mass="48527">MSRRYFGTDGVRGCVGEAPITPDFCLRLGYAAGKTLVAHERLRPSEHPAVIIGKDTRISGYMLESTLEAGFSAAGVDVYLAGPLPTPAIAYLTRALRLQAGVVISASHNPFEDNGIKFFSAAGTKLPDAVELEIEERLDEPMGCEPSSRLGKAKRIDDARGRYVEFCKSTFPNELDLRGMKIALDCAHGAAYMVAPKVFHELGAELHLVGVDPNGLNINESVGATSPESVRKAVLESGADLGISLDGDGDRLIMADAEGEIYDGDKLLYVIAKAAARRGKANGVVGTLMSNLGFEHAISRLGLPFARAKVGDRYVLEMMHEKGWTLGGENSGHIICLDRHTTGDGIIAALQVLAALLQEKATLKEMCADLVFYPQKLVNVRIKPGFSWVGNRPIQEAVDAATTELDGSGRVLLRPSGTEPLLRVMVEGEDAVRVDRIAHGIAEVVRREAER</sequence>
<keyword evidence="2 8" id="KW-0597">Phosphoprotein</keyword>
<dbReference type="GO" id="GO:0005975">
    <property type="term" value="P:carbohydrate metabolic process"/>
    <property type="evidence" value="ECO:0007669"/>
    <property type="project" value="InterPro"/>
</dbReference>
<evidence type="ECO:0000256" key="6">
    <source>
        <dbReference type="ARBA" id="ARBA00066330"/>
    </source>
</evidence>
<feature type="binding site" evidence="8">
    <location>
        <position position="250"/>
    </location>
    <ligand>
        <name>Mg(2+)</name>
        <dbReference type="ChEBI" id="CHEBI:18420"/>
    </ligand>
</feature>
<keyword evidence="4 8" id="KW-0460">Magnesium</keyword>
<proteinExistence type="inferred from homology"/>
<dbReference type="Pfam" id="PF02878">
    <property type="entry name" value="PGM_PMM_I"/>
    <property type="match status" value="1"/>
</dbReference>
<dbReference type="Proteomes" id="UP000580043">
    <property type="component" value="Unassembled WGS sequence"/>
</dbReference>
<dbReference type="HAMAP" id="MF_01554_B">
    <property type="entry name" value="GlmM_B"/>
    <property type="match status" value="1"/>
</dbReference>
<evidence type="ECO:0000256" key="10">
    <source>
        <dbReference type="RuleBase" id="RU004327"/>
    </source>
</evidence>
<feature type="binding site" description="via phosphate group" evidence="8">
    <location>
        <position position="107"/>
    </location>
    <ligand>
        <name>Mg(2+)</name>
        <dbReference type="ChEBI" id="CHEBI:18420"/>
    </ligand>
</feature>
<feature type="domain" description="Alpha-D-phosphohexomutase alpha/beta/alpha" evidence="14">
    <location>
        <begin position="263"/>
        <end position="370"/>
    </location>
</feature>
<reference evidence="15 16" key="1">
    <citation type="submission" date="2020-04" db="EMBL/GenBank/DDBJ databases">
        <title>Zoogloea sp. G-4-1-14 isolated from soil.</title>
        <authorList>
            <person name="Dahal R.H."/>
        </authorList>
    </citation>
    <scope>NUCLEOTIDE SEQUENCE [LARGE SCALE GENOMIC DNA]</scope>
    <source>
        <strain evidence="15 16">G-4-1-14</strain>
    </source>
</reference>
<dbReference type="InterPro" id="IPR016066">
    <property type="entry name" value="A-D-PHexomutase_CS"/>
</dbReference>
<evidence type="ECO:0000259" key="13">
    <source>
        <dbReference type="Pfam" id="PF02879"/>
    </source>
</evidence>
<evidence type="ECO:0000256" key="3">
    <source>
        <dbReference type="ARBA" id="ARBA00022723"/>
    </source>
</evidence>
<dbReference type="PANTHER" id="PTHR42946:SF1">
    <property type="entry name" value="PHOSPHOGLUCOMUTASE (ALPHA-D-GLUCOSE-1,6-BISPHOSPHATE-DEPENDENT)"/>
    <property type="match status" value="1"/>
</dbReference>
<accession>A0A848FZX9</accession>
<dbReference type="EMBL" id="JABBGA010000004">
    <property type="protein sequence ID" value="NML25468.1"/>
    <property type="molecule type" value="Genomic_DNA"/>
</dbReference>
<comment type="function">
    <text evidence="8 10">Catalyzes the conversion of glucosamine-6-phosphate to glucosamine-1-phosphate.</text>
</comment>
<evidence type="ECO:0000259" key="11">
    <source>
        <dbReference type="Pfam" id="PF00408"/>
    </source>
</evidence>
<evidence type="ECO:0000256" key="1">
    <source>
        <dbReference type="ARBA" id="ARBA00010231"/>
    </source>
</evidence>
<dbReference type="GO" id="GO:0006048">
    <property type="term" value="P:UDP-N-acetylglucosamine biosynthetic process"/>
    <property type="evidence" value="ECO:0007669"/>
    <property type="project" value="TreeGrafter"/>
</dbReference>
<dbReference type="AlphaFoldDB" id="A0A848FZX9"/>
<dbReference type="InterPro" id="IPR036900">
    <property type="entry name" value="A-D-PHexomutase_C_sf"/>
</dbReference>
<dbReference type="InterPro" id="IPR005844">
    <property type="entry name" value="A-D-PHexomutase_a/b/a-I"/>
</dbReference>
<dbReference type="FunFam" id="3.40.120.10:FF:000002">
    <property type="entry name" value="Phosphoglucosamine mutase"/>
    <property type="match status" value="1"/>
</dbReference>
<dbReference type="FunFam" id="3.30.310.50:FF:000001">
    <property type="entry name" value="Phosphoglucosamine mutase"/>
    <property type="match status" value="1"/>
</dbReference>
<dbReference type="InterPro" id="IPR005845">
    <property type="entry name" value="A-D-PHexomutase_a/b/a-II"/>
</dbReference>
<dbReference type="GO" id="GO:0008966">
    <property type="term" value="F:phosphoglucosamine mutase activity"/>
    <property type="evidence" value="ECO:0007669"/>
    <property type="project" value="UniProtKB-UniRule"/>
</dbReference>
<evidence type="ECO:0000256" key="9">
    <source>
        <dbReference type="RuleBase" id="RU004326"/>
    </source>
</evidence>
<feature type="domain" description="Alpha-D-phosphohexomutase alpha/beta/alpha" evidence="13">
    <location>
        <begin position="162"/>
        <end position="259"/>
    </location>
</feature>
<dbReference type="FunFam" id="3.40.120.10:FF:000001">
    <property type="entry name" value="Phosphoglucosamine mutase"/>
    <property type="match status" value="1"/>
</dbReference>
<dbReference type="Pfam" id="PF00408">
    <property type="entry name" value="PGM_PMM_IV"/>
    <property type="match status" value="1"/>
</dbReference>
<comment type="caution">
    <text evidence="15">The sequence shown here is derived from an EMBL/GenBank/DDBJ whole genome shotgun (WGS) entry which is preliminary data.</text>
</comment>
<feature type="modified residue" description="Phosphoserine" evidence="8">
    <location>
        <position position="107"/>
    </location>
</feature>
<feature type="domain" description="Alpha-D-phosphohexomutase alpha/beta/alpha" evidence="12">
    <location>
        <begin position="3"/>
        <end position="140"/>
    </location>
</feature>
<evidence type="ECO:0000256" key="8">
    <source>
        <dbReference type="HAMAP-Rule" id="MF_01554"/>
    </source>
</evidence>
<comment type="cofactor">
    <cofactor evidence="8">
        <name>Mg(2+)</name>
        <dbReference type="ChEBI" id="CHEBI:18420"/>
    </cofactor>
    <text evidence="8">Binds 1 Mg(2+) ion per subunit.</text>
</comment>
<dbReference type="PROSITE" id="PS00710">
    <property type="entry name" value="PGM_PMM"/>
    <property type="match status" value="1"/>
</dbReference>
<keyword evidence="16" id="KW-1185">Reference proteome</keyword>
<name>A0A848FZX9_9RHOO</name>
<evidence type="ECO:0000259" key="12">
    <source>
        <dbReference type="Pfam" id="PF02878"/>
    </source>
</evidence>
<feature type="binding site" evidence="8">
    <location>
        <position position="246"/>
    </location>
    <ligand>
        <name>Mg(2+)</name>
        <dbReference type="ChEBI" id="CHEBI:18420"/>
    </ligand>
</feature>
<dbReference type="Gene3D" id="3.30.310.50">
    <property type="entry name" value="Alpha-D-phosphohexomutase, C-terminal domain"/>
    <property type="match status" value="1"/>
</dbReference>
<dbReference type="GO" id="GO:0005829">
    <property type="term" value="C:cytosol"/>
    <property type="evidence" value="ECO:0007669"/>
    <property type="project" value="TreeGrafter"/>
</dbReference>
<comment type="similarity">
    <text evidence="1 8 9">Belongs to the phosphohexose mutase family.</text>
</comment>
<feature type="binding site" evidence="8">
    <location>
        <position position="248"/>
    </location>
    <ligand>
        <name>Mg(2+)</name>
        <dbReference type="ChEBI" id="CHEBI:18420"/>
    </ligand>
</feature>
<dbReference type="PRINTS" id="PR00509">
    <property type="entry name" value="PGMPMM"/>
</dbReference>
<feature type="domain" description="Alpha-D-phosphohexomutase C-terminal" evidence="11">
    <location>
        <begin position="377"/>
        <end position="443"/>
    </location>
</feature>
<dbReference type="NCBIfam" id="TIGR01455">
    <property type="entry name" value="glmM"/>
    <property type="match status" value="1"/>
</dbReference>
<dbReference type="InterPro" id="IPR005843">
    <property type="entry name" value="A-D-PHexomutase_C"/>
</dbReference>
<dbReference type="EC" id="5.4.2.10" evidence="6 8"/>
<protein>
    <recommendedName>
        <fullName evidence="7 8">Phosphoglucosamine mutase</fullName>
        <ecNumber evidence="6 8">5.4.2.10</ecNumber>
    </recommendedName>
</protein>
<evidence type="ECO:0000313" key="15">
    <source>
        <dbReference type="EMBL" id="NML25468.1"/>
    </source>
</evidence>